<organism evidence="2 3">
    <name type="scientific">Vibrio nitrifigilis</name>
    <dbReference type="NCBI Taxonomy" id="2789781"/>
    <lineage>
        <taxon>Bacteria</taxon>
        <taxon>Pseudomonadati</taxon>
        <taxon>Pseudomonadota</taxon>
        <taxon>Gammaproteobacteria</taxon>
        <taxon>Vibrionales</taxon>
        <taxon>Vibrionaceae</taxon>
        <taxon>Vibrio</taxon>
    </lineage>
</organism>
<dbReference type="PANTHER" id="PTHR18964">
    <property type="entry name" value="ROK (REPRESSOR, ORF, KINASE) FAMILY"/>
    <property type="match status" value="1"/>
</dbReference>
<dbReference type="RefSeq" id="WP_196124290.1">
    <property type="nucleotide sequence ID" value="NZ_JADPMR010000004.1"/>
</dbReference>
<keyword evidence="3" id="KW-1185">Reference proteome</keyword>
<sequence length="380" mass="41127">MLDSSQQSIVTLIHRGGPLSRTALARALGISKTAISHPVRQLLELGFLEEEAASATGQGRPSVLLALQSGHSFFIGVSLLNEQLELLLLDLNGEVHAHRQCEIERQPERLVALITEQIPLLIEQGEISSESVLGIGIALSGVVTESRDRCLKSTILDWVDVPLADMLERSLVQTHDLSIPVCMENDAKSLAIAQHLFAHARDVKDFTLITLGEGIGSAHFINGQLYRGAHGGAGEIAHTTVEPNNLPCRCGKRGCLDTVASLIAIREQAQQEQLSAVTIPELEALAATGHSAAVRILHRAGNALGLAMANIIQINDPERVLLAHPEHYFDGLFATIVKQSMMANVLPNIADKIEIKPFVITPQSWPYAAASVAIYQFLYQ</sequence>
<name>A0ABS0GIW5_9VIBR</name>
<dbReference type="SUPFAM" id="SSF46785">
    <property type="entry name" value="Winged helix' DNA-binding domain"/>
    <property type="match status" value="1"/>
</dbReference>
<comment type="similarity">
    <text evidence="1">Belongs to the ROK (NagC/XylR) family.</text>
</comment>
<dbReference type="Pfam" id="PF12840">
    <property type="entry name" value="HTH_20"/>
    <property type="match status" value="1"/>
</dbReference>
<dbReference type="SUPFAM" id="SSF53067">
    <property type="entry name" value="Actin-like ATPase domain"/>
    <property type="match status" value="1"/>
</dbReference>
<accession>A0ABS0GIW5</accession>
<dbReference type="InterPro" id="IPR036390">
    <property type="entry name" value="WH_DNA-bd_sf"/>
</dbReference>
<dbReference type="Gene3D" id="3.30.420.40">
    <property type="match status" value="2"/>
</dbReference>
<evidence type="ECO:0000313" key="2">
    <source>
        <dbReference type="EMBL" id="MBF9002368.1"/>
    </source>
</evidence>
<dbReference type="InterPro" id="IPR000600">
    <property type="entry name" value="ROK"/>
</dbReference>
<dbReference type="InterPro" id="IPR043129">
    <property type="entry name" value="ATPase_NBD"/>
</dbReference>
<dbReference type="Pfam" id="PF00480">
    <property type="entry name" value="ROK"/>
    <property type="match status" value="1"/>
</dbReference>
<dbReference type="Proteomes" id="UP000597206">
    <property type="component" value="Unassembled WGS sequence"/>
</dbReference>
<dbReference type="EMBL" id="JADPMR010000004">
    <property type="protein sequence ID" value="MBF9002368.1"/>
    <property type="molecule type" value="Genomic_DNA"/>
</dbReference>
<comment type="caution">
    <text evidence="2">The sequence shown here is derived from an EMBL/GenBank/DDBJ whole genome shotgun (WGS) entry which is preliminary data.</text>
</comment>
<proteinExistence type="inferred from homology"/>
<evidence type="ECO:0000313" key="3">
    <source>
        <dbReference type="Proteomes" id="UP000597206"/>
    </source>
</evidence>
<gene>
    <name evidence="2" type="ORF">I1A42_18005</name>
</gene>
<dbReference type="Gene3D" id="1.10.10.10">
    <property type="entry name" value="Winged helix-like DNA-binding domain superfamily/Winged helix DNA-binding domain"/>
    <property type="match status" value="1"/>
</dbReference>
<dbReference type="PANTHER" id="PTHR18964:SF149">
    <property type="entry name" value="BIFUNCTIONAL UDP-N-ACETYLGLUCOSAMINE 2-EPIMERASE_N-ACETYLMANNOSAMINE KINASE"/>
    <property type="match status" value="1"/>
</dbReference>
<reference evidence="2 3" key="1">
    <citation type="submission" date="2020-11" db="EMBL/GenBank/DDBJ databases">
        <title>Vibrio nitrifigilis sp. nov., a marine nitrogen-fixing bacterium isolated from the lagoon sediment of an islet inside an atoll.</title>
        <authorList>
            <person name="Wang L.-T."/>
            <person name="Shieh W.Y."/>
        </authorList>
    </citation>
    <scope>NUCLEOTIDE SEQUENCE [LARGE SCALE GENOMIC DNA]</scope>
    <source>
        <strain evidence="2 3">NFV-1</strain>
    </source>
</reference>
<evidence type="ECO:0000256" key="1">
    <source>
        <dbReference type="ARBA" id="ARBA00006479"/>
    </source>
</evidence>
<protein>
    <submittedName>
        <fullName evidence="2">ROK family transcriptional regulator</fullName>
    </submittedName>
</protein>
<dbReference type="InterPro" id="IPR036388">
    <property type="entry name" value="WH-like_DNA-bd_sf"/>
</dbReference>